<comment type="catalytic activity">
    <reaction evidence="9">
        <text>an N-acyl-D-glucosamine = an N-acyl-D-mannosamine</text>
        <dbReference type="Rhea" id="RHEA:19033"/>
        <dbReference type="ChEBI" id="CHEBI:16062"/>
        <dbReference type="ChEBI" id="CHEBI:17274"/>
        <dbReference type="EC" id="5.1.3.8"/>
    </reaction>
    <physiologicalReaction direction="left-to-right" evidence="9">
        <dbReference type="Rhea" id="RHEA:19034"/>
    </physiologicalReaction>
    <physiologicalReaction direction="right-to-left" evidence="9">
        <dbReference type="Rhea" id="RHEA:19035"/>
    </physiologicalReaction>
</comment>
<dbReference type="Pfam" id="PF07221">
    <property type="entry name" value="GlcNAc_2-epim"/>
    <property type="match status" value="1"/>
</dbReference>
<dbReference type="Gene3D" id="1.50.10.10">
    <property type="match status" value="1"/>
</dbReference>
<dbReference type="EC" id="5.1.3.8" evidence="3"/>
<evidence type="ECO:0000256" key="9">
    <source>
        <dbReference type="ARBA" id="ARBA00034243"/>
    </source>
</evidence>
<comment type="pathway">
    <text evidence="1">Amino-sugar metabolism; N-acetylneuraminate degradation.</text>
</comment>
<dbReference type="GO" id="GO:0050121">
    <property type="term" value="F:N-acylglucosamine 2-epimerase activity"/>
    <property type="evidence" value="ECO:0007669"/>
    <property type="project" value="UniProtKB-EC"/>
</dbReference>
<dbReference type="FunFam" id="1.50.10.10:FF:000021">
    <property type="entry name" value="N-acylglucosamine 2-epimerase"/>
    <property type="match status" value="1"/>
</dbReference>
<evidence type="ECO:0000256" key="7">
    <source>
        <dbReference type="ARBA" id="ARBA00031909"/>
    </source>
</evidence>
<dbReference type="InterPro" id="IPR034116">
    <property type="entry name" value="AGE_dom"/>
</dbReference>
<dbReference type="InterPro" id="IPR008928">
    <property type="entry name" value="6-hairpin_glycosidase_sf"/>
</dbReference>
<evidence type="ECO:0000256" key="5">
    <source>
        <dbReference type="ARBA" id="ARBA00023235"/>
    </source>
</evidence>
<evidence type="ECO:0000256" key="8">
    <source>
        <dbReference type="ARBA" id="ARBA00033215"/>
    </source>
</evidence>
<sequence>MSKTELEGYRNKIRAELDRTVDFWVKHSHDQEYGGFFTCLGKDGTLYDDLKYVWLQGRQVWMYCRLYRTMDRFRTPEILQAAKAGGEFLLSHAWAPPMAGSRKCAFCVTRRGEAVKAQRSVFSECFYVLAMDELARVTGELQYQSEAVRVMDQIVHWVRVDPSGLGRPEMPGAVPLNAMAVPMMLLCLVDQLEEGRRELAEKYSELGQWCVHQILQHVQRDGTAILENVSKDGKELSGCQGRHQNPGHALEAGWFLLQYAVRHGDEGLKRTAIEKFMILPFHAGWDQQQGGLFYFQDVDGHCPTQLEWSMKLWWPHCEALIAFLMGYTETSDPRLLERFSQVYSYTFTHFPDSEHGEWFGYLNRDGKVELDFKGGPFKGFFHVPRCLYMCERLLDGLLGKPQAS</sequence>
<evidence type="ECO:0000256" key="3">
    <source>
        <dbReference type="ARBA" id="ARBA00013176"/>
    </source>
</evidence>
<proteinExistence type="inferred from homology"/>
<dbReference type="InterPro" id="IPR010819">
    <property type="entry name" value="AGE/CE"/>
</dbReference>
<evidence type="ECO:0000313" key="11">
    <source>
        <dbReference type="EMBL" id="KAK1151416.1"/>
    </source>
</evidence>
<organism evidence="11 12">
    <name type="scientific">Acipenser oxyrinchus oxyrinchus</name>
    <dbReference type="NCBI Taxonomy" id="40147"/>
    <lineage>
        <taxon>Eukaryota</taxon>
        <taxon>Metazoa</taxon>
        <taxon>Chordata</taxon>
        <taxon>Craniata</taxon>
        <taxon>Vertebrata</taxon>
        <taxon>Euteleostomi</taxon>
        <taxon>Actinopterygii</taxon>
        <taxon>Chondrostei</taxon>
        <taxon>Acipenseriformes</taxon>
        <taxon>Acipenseridae</taxon>
        <taxon>Acipenser</taxon>
    </lineage>
</organism>
<evidence type="ECO:0000256" key="6">
    <source>
        <dbReference type="ARBA" id="ARBA00031608"/>
    </source>
</evidence>
<dbReference type="SUPFAM" id="SSF48208">
    <property type="entry name" value="Six-hairpin glycosidases"/>
    <property type="match status" value="1"/>
</dbReference>
<dbReference type="PANTHER" id="PTHR15108">
    <property type="entry name" value="N-ACYLGLUCOSAMINE-2-EPIMERASE"/>
    <property type="match status" value="1"/>
</dbReference>
<evidence type="ECO:0000256" key="1">
    <source>
        <dbReference type="ARBA" id="ARBA00004878"/>
    </source>
</evidence>
<comment type="caution">
    <text evidence="11">The sequence shown here is derived from an EMBL/GenBank/DDBJ whole genome shotgun (WGS) entry which is preliminary data.</text>
</comment>
<evidence type="ECO:0000256" key="4">
    <source>
        <dbReference type="ARBA" id="ARBA00014959"/>
    </source>
</evidence>
<reference evidence="11" key="1">
    <citation type="submission" date="2022-02" db="EMBL/GenBank/DDBJ databases">
        <title>Atlantic sturgeon de novo genome assembly.</title>
        <authorList>
            <person name="Stock M."/>
            <person name="Klopp C."/>
            <person name="Guiguen Y."/>
            <person name="Cabau C."/>
            <person name="Parinello H."/>
            <person name="Santidrian Yebra-Pimentel E."/>
            <person name="Kuhl H."/>
            <person name="Dirks R.P."/>
            <person name="Guessner J."/>
            <person name="Wuertz S."/>
            <person name="Du K."/>
            <person name="Schartl M."/>
        </authorList>
    </citation>
    <scope>NUCLEOTIDE SEQUENCE</scope>
    <source>
        <strain evidence="11">STURGEONOMICS-FGT-2020</strain>
        <tissue evidence="11">Whole blood</tissue>
    </source>
</reference>
<comment type="subunit">
    <text evidence="10">Homodimer. Forms a heterodimer with renin and inhibits its activity.</text>
</comment>
<dbReference type="InterPro" id="IPR012341">
    <property type="entry name" value="6hp_glycosidase-like_sf"/>
</dbReference>
<dbReference type="Proteomes" id="UP001230051">
    <property type="component" value="Unassembled WGS sequence"/>
</dbReference>
<protein>
    <recommendedName>
        <fullName evidence="4">N-acylglucosamine 2-epimerase</fullName>
        <ecNumber evidence="3">5.1.3.8</ecNumber>
    </recommendedName>
    <alternativeName>
        <fullName evidence="8">GlcNAc 2-epimerase</fullName>
    </alternativeName>
    <alternativeName>
        <fullName evidence="6">N-acetyl-D-glucosamine 2-epimerase</fullName>
    </alternativeName>
    <alternativeName>
        <fullName evidence="7">Renin-binding protein</fullName>
    </alternativeName>
</protein>
<evidence type="ECO:0000313" key="12">
    <source>
        <dbReference type="Proteomes" id="UP001230051"/>
    </source>
</evidence>
<evidence type="ECO:0000256" key="2">
    <source>
        <dbReference type="ARBA" id="ARBA00008558"/>
    </source>
</evidence>
<dbReference type="AlphaFoldDB" id="A0AAD8CJ50"/>
<gene>
    <name evidence="11" type="primary">RENBP</name>
    <name evidence="11" type="ORF">AOXY_G32640</name>
</gene>
<dbReference type="GO" id="GO:0005975">
    <property type="term" value="P:carbohydrate metabolic process"/>
    <property type="evidence" value="ECO:0007669"/>
    <property type="project" value="InterPro"/>
</dbReference>
<accession>A0AAD8CJ50</accession>
<evidence type="ECO:0000256" key="10">
    <source>
        <dbReference type="ARBA" id="ARBA00046544"/>
    </source>
</evidence>
<dbReference type="EMBL" id="JAGXEW010000052">
    <property type="protein sequence ID" value="KAK1151416.1"/>
    <property type="molecule type" value="Genomic_DNA"/>
</dbReference>
<keyword evidence="5" id="KW-0413">Isomerase</keyword>
<comment type="similarity">
    <text evidence="2">Belongs to the N-acylglucosamine 2-epimerase family.</text>
</comment>
<dbReference type="CDD" id="cd00249">
    <property type="entry name" value="AGE"/>
    <property type="match status" value="1"/>
</dbReference>
<name>A0AAD8CJ50_ACIOX</name>
<keyword evidence="12" id="KW-1185">Reference proteome</keyword>